<gene>
    <name evidence="9" type="primary">LOC105851752</name>
</gene>
<dbReference type="Proteomes" id="UP000087171">
    <property type="component" value="Chromosome Ca3"/>
</dbReference>
<dbReference type="InterPro" id="IPR012337">
    <property type="entry name" value="RNaseH-like_sf"/>
</dbReference>
<organism evidence="8 9">
    <name type="scientific">Cicer arietinum</name>
    <name type="common">Chickpea</name>
    <name type="synonym">Garbanzo</name>
    <dbReference type="NCBI Taxonomy" id="3827"/>
    <lineage>
        <taxon>Eukaryota</taxon>
        <taxon>Viridiplantae</taxon>
        <taxon>Streptophyta</taxon>
        <taxon>Embryophyta</taxon>
        <taxon>Tracheophyta</taxon>
        <taxon>Spermatophyta</taxon>
        <taxon>Magnoliopsida</taxon>
        <taxon>eudicotyledons</taxon>
        <taxon>Gunneridae</taxon>
        <taxon>Pentapetalae</taxon>
        <taxon>rosids</taxon>
        <taxon>fabids</taxon>
        <taxon>Fabales</taxon>
        <taxon>Fabaceae</taxon>
        <taxon>Papilionoideae</taxon>
        <taxon>50 kb inversion clade</taxon>
        <taxon>NPAAA clade</taxon>
        <taxon>Hologalegina</taxon>
        <taxon>IRL clade</taxon>
        <taxon>Cicereae</taxon>
        <taxon>Cicer</taxon>
    </lineage>
</organism>
<dbReference type="Pfam" id="PF14372">
    <property type="entry name" value="hAT-like_RNase-H"/>
    <property type="match status" value="1"/>
</dbReference>
<dbReference type="KEGG" id="cam:105851752"/>
<reference evidence="8" key="1">
    <citation type="journal article" date="2013" name="Nat. Biotechnol.">
        <title>Draft genome sequence of chickpea (Cicer arietinum) provides a resource for trait improvement.</title>
        <authorList>
            <person name="Varshney R.K."/>
            <person name="Song C."/>
            <person name="Saxena R.K."/>
            <person name="Azam S."/>
            <person name="Yu S."/>
            <person name="Sharpe A.G."/>
            <person name="Cannon S."/>
            <person name="Baek J."/>
            <person name="Rosen B.D."/>
            <person name="Tar'an B."/>
            <person name="Millan T."/>
            <person name="Zhang X."/>
            <person name="Ramsay L.D."/>
            <person name="Iwata A."/>
            <person name="Wang Y."/>
            <person name="Nelson W."/>
            <person name="Farmer A.D."/>
            <person name="Gaur P.M."/>
            <person name="Soderlund C."/>
            <person name="Penmetsa R.V."/>
            <person name="Xu C."/>
            <person name="Bharti A.K."/>
            <person name="He W."/>
            <person name="Winter P."/>
            <person name="Zhao S."/>
            <person name="Hane J.K."/>
            <person name="Carrasquilla-Garcia N."/>
            <person name="Condie J.A."/>
            <person name="Upadhyaya H.D."/>
            <person name="Luo M.C."/>
            <person name="Thudi M."/>
            <person name="Gowda C.L."/>
            <person name="Singh N.P."/>
            <person name="Lichtenzveig J."/>
            <person name="Gali K.K."/>
            <person name="Rubio J."/>
            <person name="Nadarajan N."/>
            <person name="Dolezel J."/>
            <person name="Bansal K.C."/>
            <person name="Xu X."/>
            <person name="Edwards D."/>
            <person name="Zhang G."/>
            <person name="Kahl G."/>
            <person name="Gil J."/>
            <person name="Singh K.B."/>
            <person name="Datta S.K."/>
            <person name="Jackson S.A."/>
            <person name="Wang J."/>
            <person name="Cook D.R."/>
        </authorList>
    </citation>
    <scope>NUCLEOTIDE SEQUENCE [LARGE SCALE GENOMIC DNA]</scope>
    <source>
        <strain evidence="8">cv. CDC Frontier</strain>
    </source>
</reference>
<keyword evidence="8" id="KW-1185">Reference proteome</keyword>
<evidence type="ECO:0000259" key="7">
    <source>
        <dbReference type="Pfam" id="PF14372"/>
    </source>
</evidence>
<feature type="domain" description="hAT-like transposase RNase-H fold" evidence="7">
    <location>
        <begin position="236"/>
        <end position="341"/>
    </location>
</feature>
<evidence type="ECO:0000256" key="3">
    <source>
        <dbReference type="ARBA" id="ARBA00022771"/>
    </source>
</evidence>
<evidence type="ECO:0000256" key="6">
    <source>
        <dbReference type="ARBA" id="ARBA00023242"/>
    </source>
</evidence>
<name>A0A1S3DZI2_CICAR</name>
<dbReference type="GO" id="GO:0003677">
    <property type="term" value="F:DNA binding"/>
    <property type="evidence" value="ECO:0007669"/>
    <property type="project" value="UniProtKB-KW"/>
</dbReference>
<dbReference type="OrthoDB" id="1418757at2759"/>
<comment type="subcellular location">
    <subcellularLocation>
        <location evidence="1">Nucleus</location>
    </subcellularLocation>
</comment>
<evidence type="ECO:0000256" key="4">
    <source>
        <dbReference type="ARBA" id="ARBA00022833"/>
    </source>
</evidence>
<proteinExistence type="predicted"/>
<keyword evidence="3" id="KW-0863">Zinc-finger</keyword>
<dbReference type="InterPro" id="IPR052035">
    <property type="entry name" value="ZnF_BED_domain_contain"/>
</dbReference>
<evidence type="ECO:0000256" key="1">
    <source>
        <dbReference type="ARBA" id="ARBA00004123"/>
    </source>
</evidence>
<dbReference type="SUPFAM" id="SSF53098">
    <property type="entry name" value="Ribonuclease H-like"/>
    <property type="match status" value="1"/>
</dbReference>
<evidence type="ECO:0000313" key="9">
    <source>
        <dbReference type="RefSeq" id="XP_012568912.1"/>
    </source>
</evidence>
<reference evidence="9" key="2">
    <citation type="submission" date="2025-08" db="UniProtKB">
        <authorList>
            <consortium name="RefSeq"/>
        </authorList>
    </citation>
    <scope>IDENTIFICATION</scope>
    <source>
        <tissue evidence="9">Etiolated seedlings</tissue>
    </source>
</reference>
<evidence type="ECO:0000256" key="2">
    <source>
        <dbReference type="ARBA" id="ARBA00022723"/>
    </source>
</evidence>
<dbReference type="PANTHER" id="PTHR46481:SF10">
    <property type="entry name" value="ZINC FINGER BED DOMAIN-CONTAINING PROTEIN 39"/>
    <property type="match status" value="1"/>
</dbReference>
<dbReference type="RefSeq" id="XP_012568912.1">
    <property type="nucleotide sequence ID" value="XM_012713458.1"/>
</dbReference>
<dbReference type="GO" id="GO:0005634">
    <property type="term" value="C:nucleus"/>
    <property type="evidence" value="ECO:0007669"/>
    <property type="project" value="UniProtKB-SubCell"/>
</dbReference>
<evidence type="ECO:0000256" key="5">
    <source>
        <dbReference type="ARBA" id="ARBA00023125"/>
    </source>
</evidence>
<keyword evidence="2" id="KW-0479">Metal-binding</keyword>
<keyword evidence="6" id="KW-0539">Nucleus</keyword>
<accession>A0A1S3DZI2</accession>
<dbReference type="PANTHER" id="PTHR46481">
    <property type="entry name" value="ZINC FINGER BED DOMAIN-CONTAINING PROTEIN 4"/>
    <property type="match status" value="1"/>
</dbReference>
<protein>
    <submittedName>
        <fullName evidence="9">Zinc finger BED domain-containing protein RICESLEEPER 2-like</fullName>
    </submittedName>
</protein>
<dbReference type="AlphaFoldDB" id="A0A1S3DZI2"/>
<dbReference type="GeneID" id="105851752"/>
<keyword evidence="5" id="KW-0238">DNA-binding</keyword>
<keyword evidence="4" id="KW-0862">Zinc</keyword>
<dbReference type="InterPro" id="IPR025525">
    <property type="entry name" value="hAT-like_transposase_RNase-H"/>
</dbReference>
<dbReference type="GO" id="GO:0008270">
    <property type="term" value="F:zinc ion binding"/>
    <property type="evidence" value="ECO:0007669"/>
    <property type="project" value="UniProtKB-KW"/>
</dbReference>
<evidence type="ECO:0000313" key="8">
    <source>
        <dbReference type="Proteomes" id="UP000087171"/>
    </source>
</evidence>
<sequence>MLRTLLPQFIIPSRRTVARDSFQLFMEEKVRSKAFFKSDCNRVALTIDYWTSIQNLNYLTLTTHFFDNDWSYQKRIISFTVIPNHRGDTVGKKIEEVLKDWGIQNVSTIIVDNASSNDVAVAFLKKKKINNTDGLMGDGEHFHMRCVVHILNLVVTDRLKEKKLAISSIRNVVRFVKSSPQRAAKFRESFGKLEVEESSYKDFFGEAGPPTSSDWDTARAFATFLKLFYEATRLFSSSQHESIHATFHQLSTIYCELQNASLNLNTLFASVVEDMLAKYDKYWGSIININKLLYFDVIFDPRYKLKYVEWCFQDMYATKSEVAIELITLIKEDLSKMYKWYKKVHDKKHNSPQPTPMVVDSDSYDETSVAVAHNSHMARAQAFEDHLKERLH</sequence>